<accession>A0A8S2GFD6</accession>
<evidence type="ECO:0000313" key="3">
    <source>
        <dbReference type="Proteomes" id="UP000677228"/>
    </source>
</evidence>
<dbReference type="EMBL" id="CAJNOK010076220">
    <property type="protein sequence ID" value="CAF1674374.1"/>
    <property type="molecule type" value="Genomic_DNA"/>
</dbReference>
<evidence type="ECO:0000313" key="2">
    <source>
        <dbReference type="EMBL" id="CAF4554121.1"/>
    </source>
</evidence>
<organism evidence="1 3">
    <name type="scientific">Didymodactylos carnosus</name>
    <dbReference type="NCBI Taxonomy" id="1234261"/>
    <lineage>
        <taxon>Eukaryota</taxon>
        <taxon>Metazoa</taxon>
        <taxon>Spiralia</taxon>
        <taxon>Gnathifera</taxon>
        <taxon>Rotifera</taxon>
        <taxon>Eurotatoria</taxon>
        <taxon>Bdelloidea</taxon>
        <taxon>Philodinida</taxon>
        <taxon>Philodinidae</taxon>
        <taxon>Didymodactylos</taxon>
    </lineage>
</organism>
<gene>
    <name evidence="1" type="ORF">OVA965_LOCUS45843</name>
    <name evidence="2" type="ORF">TMI583_LOCUS49738</name>
</gene>
<comment type="caution">
    <text evidence="1">The sequence shown here is derived from an EMBL/GenBank/DDBJ whole genome shotgun (WGS) entry which is preliminary data.</text>
</comment>
<dbReference type="EMBL" id="CAJOBA010111310">
    <property type="protein sequence ID" value="CAF4554121.1"/>
    <property type="molecule type" value="Genomic_DNA"/>
</dbReference>
<feature type="non-terminal residue" evidence="1">
    <location>
        <position position="1"/>
    </location>
</feature>
<dbReference type="AlphaFoldDB" id="A0A8S2GFD6"/>
<protein>
    <submittedName>
        <fullName evidence="1">Uncharacterized protein</fullName>
    </submittedName>
</protein>
<sequence>MRLESVALQEEKVMEWKETLQKSIEQSLIPLRAYADAYEPYVALMNLNIDQYIKDFEKTEKSIEEVRNEILMHIKEKDKL</sequence>
<evidence type="ECO:0000313" key="1">
    <source>
        <dbReference type="EMBL" id="CAF1674374.1"/>
    </source>
</evidence>
<dbReference type="Proteomes" id="UP000682733">
    <property type="component" value="Unassembled WGS sequence"/>
</dbReference>
<proteinExistence type="predicted"/>
<dbReference type="Proteomes" id="UP000677228">
    <property type="component" value="Unassembled WGS sequence"/>
</dbReference>
<name>A0A8S2GFD6_9BILA</name>
<reference evidence="1" key="1">
    <citation type="submission" date="2021-02" db="EMBL/GenBank/DDBJ databases">
        <authorList>
            <person name="Nowell W R."/>
        </authorList>
    </citation>
    <scope>NUCLEOTIDE SEQUENCE</scope>
</reference>